<evidence type="ECO:0000313" key="6">
    <source>
        <dbReference type="Proteomes" id="UP000317940"/>
    </source>
</evidence>
<feature type="domain" description="HTH araC/xylS-type" evidence="4">
    <location>
        <begin position="158"/>
        <end position="256"/>
    </location>
</feature>
<gene>
    <name evidence="5" type="ORF">FHX73_12244</name>
</gene>
<dbReference type="InterPro" id="IPR018060">
    <property type="entry name" value="HTH_AraC"/>
</dbReference>
<reference evidence="5 6" key="1">
    <citation type="submission" date="2019-06" db="EMBL/GenBank/DDBJ databases">
        <title>Sequencing the genomes of 1000 actinobacteria strains.</title>
        <authorList>
            <person name="Klenk H.-P."/>
        </authorList>
    </citation>
    <scope>NUCLEOTIDE SEQUENCE [LARGE SCALE GENOMIC DNA]</scope>
    <source>
        <strain evidence="5 6">DSM 44826</strain>
    </source>
</reference>
<dbReference type="InterPro" id="IPR050204">
    <property type="entry name" value="AraC_XylS_family_regulators"/>
</dbReference>
<dbReference type="SUPFAM" id="SSF46689">
    <property type="entry name" value="Homeodomain-like"/>
    <property type="match status" value="2"/>
</dbReference>
<dbReference type="PANTHER" id="PTHR46796">
    <property type="entry name" value="HTH-TYPE TRANSCRIPTIONAL ACTIVATOR RHAS-RELATED"/>
    <property type="match status" value="1"/>
</dbReference>
<dbReference type="SUPFAM" id="SSF51215">
    <property type="entry name" value="Regulatory protein AraC"/>
    <property type="match status" value="1"/>
</dbReference>
<keyword evidence="2" id="KW-0238">DNA-binding</keyword>
<dbReference type="OrthoDB" id="198203at2"/>
<keyword evidence="1" id="KW-0805">Transcription regulation</keyword>
<comment type="caution">
    <text evidence="5">The sequence shown here is derived from an EMBL/GenBank/DDBJ whole genome shotgun (WGS) entry which is preliminary data.</text>
</comment>
<name>A0A561TVJ5_9ACTN</name>
<organism evidence="5 6">
    <name type="scientific">Kitasatospora viridis</name>
    <dbReference type="NCBI Taxonomy" id="281105"/>
    <lineage>
        <taxon>Bacteria</taxon>
        <taxon>Bacillati</taxon>
        <taxon>Actinomycetota</taxon>
        <taxon>Actinomycetes</taxon>
        <taxon>Kitasatosporales</taxon>
        <taxon>Streptomycetaceae</taxon>
        <taxon>Kitasatospora</taxon>
    </lineage>
</organism>
<accession>A0A561TVJ5</accession>
<dbReference type="InterPro" id="IPR037923">
    <property type="entry name" value="HTH-like"/>
</dbReference>
<protein>
    <submittedName>
        <fullName evidence="5">Helix-turn-helix protein</fullName>
    </submittedName>
</protein>
<evidence type="ECO:0000313" key="5">
    <source>
        <dbReference type="EMBL" id="TWF91132.1"/>
    </source>
</evidence>
<dbReference type="Proteomes" id="UP000317940">
    <property type="component" value="Unassembled WGS sequence"/>
</dbReference>
<dbReference type="Gene3D" id="1.10.10.60">
    <property type="entry name" value="Homeodomain-like"/>
    <property type="match status" value="1"/>
</dbReference>
<dbReference type="PROSITE" id="PS01124">
    <property type="entry name" value="HTH_ARAC_FAMILY_2"/>
    <property type="match status" value="1"/>
</dbReference>
<evidence type="ECO:0000259" key="4">
    <source>
        <dbReference type="PROSITE" id="PS01124"/>
    </source>
</evidence>
<dbReference type="AlphaFoldDB" id="A0A561TVJ5"/>
<sequence>MDTALAHLDEPPGVAAVGIGVHGNASRTDVFSLPSLWQLHLYGYEADLTVDGTAHAIRPGRVSLVPPGTTVRYRYRGRSEHLYVHLRLGSAGSPLSIPVIQDAGAELVPLTAQLRSALAAWPHSPARATAEVWAALWRVAQLAPSRAVGTAETHPAVAAALAMIEARLAEPLSVAEIAKAAGVSHNHLTRLFRAATGHTVVGYLRARRMARARHFLQATTLSIPAIAASVGIPDLQAFNKACRRDLGASPRGIRNGLNSQ</sequence>
<dbReference type="GO" id="GO:0043565">
    <property type="term" value="F:sequence-specific DNA binding"/>
    <property type="evidence" value="ECO:0007669"/>
    <property type="project" value="InterPro"/>
</dbReference>
<keyword evidence="3" id="KW-0804">Transcription</keyword>
<dbReference type="GO" id="GO:0003700">
    <property type="term" value="F:DNA-binding transcription factor activity"/>
    <property type="evidence" value="ECO:0007669"/>
    <property type="project" value="InterPro"/>
</dbReference>
<dbReference type="Pfam" id="PF12833">
    <property type="entry name" value="HTH_18"/>
    <property type="match status" value="1"/>
</dbReference>
<dbReference type="InterPro" id="IPR009057">
    <property type="entry name" value="Homeodomain-like_sf"/>
</dbReference>
<dbReference type="EMBL" id="VIWT01000002">
    <property type="protein sequence ID" value="TWF91132.1"/>
    <property type="molecule type" value="Genomic_DNA"/>
</dbReference>
<dbReference type="RefSeq" id="WP_145908762.1">
    <property type="nucleotide sequence ID" value="NZ_BAAAMZ010000002.1"/>
</dbReference>
<dbReference type="SMART" id="SM00342">
    <property type="entry name" value="HTH_ARAC"/>
    <property type="match status" value="1"/>
</dbReference>
<evidence type="ECO:0000256" key="2">
    <source>
        <dbReference type="ARBA" id="ARBA00023125"/>
    </source>
</evidence>
<proteinExistence type="predicted"/>
<evidence type="ECO:0000256" key="1">
    <source>
        <dbReference type="ARBA" id="ARBA00023015"/>
    </source>
</evidence>
<evidence type="ECO:0000256" key="3">
    <source>
        <dbReference type="ARBA" id="ARBA00023163"/>
    </source>
</evidence>
<keyword evidence="6" id="KW-1185">Reference proteome</keyword>